<sequence>MEPMYADDAAEEIIKDYHYHDSDLEFQKAMVVACREKIKHIMDTLHALPQNTLLHIIHDRNLIHTLRDDEYKSMQIDVYNKGLAGQSLSEKQKRVLVNIICNQ</sequence>
<accession>A0AA96KRM7</accession>
<dbReference type="EMBL" id="OQ884030">
    <property type="protein sequence ID" value="WNO29874.1"/>
    <property type="molecule type" value="Genomic_DNA"/>
</dbReference>
<reference evidence="1" key="1">
    <citation type="submission" date="2023-04" db="EMBL/GenBank/DDBJ databases">
        <authorList>
            <person name="Zhang X."/>
        </authorList>
    </citation>
    <scope>NUCLEOTIDE SEQUENCE</scope>
</reference>
<protein>
    <submittedName>
        <fullName evidence="1">Uncharacterized protein</fullName>
    </submittedName>
</protein>
<name>A0AA96KRM7_9CAUD</name>
<proteinExistence type="predicted"/>
<organism evidence="1">
    <name type="scientific">Bacillus phage SDFMU_Pbc</name>
    <dbReference type="NCBI Taxonomy" id="3076135"/>
    <lineage>
        <taxon>Viruses</taxon>
        <taxon>Duplodnaviria</taxon>
        <taxon>Heunggongvirae</taxon>
        <taxon>Uroviricota</taxon>
        <taxon>Caudoviricetes</taxon>
        <taxon>Herelleviridae</taxon>
        <taxon>Bastillevirinae</taxon>
        <taxon>Agatevirus</taxon>
        <taxon>Agatevirus agate</taxon>
    </lineage>
</organism>
<evidence type="ECO:0000313" key="1">
    <source>
        <dbReference type="EMBL" id="WNO29874.1"/>
    </source>
</evidence>